<dbReference type="PANTHER" id="PTHR24363">
    <property type="entry name" value="SERINE/THREONINE PROTEIN KINASE"/>
    <property type="match status" value="1"/>
</dbReference>
<dbReference type="GO" id="GO:0016301">
    <property type="term" value="F:kinase activity"/>
    <property type="evidence" value="ECO:0007669"/>
    <property type="project" value="UniProtKB-KW"/>
</dbReference>
<keyword evidence="9" id="KW-0812">Transmembrane</keyword>
<gene>
    <name evidence="11" type="ORF">ACE1CI_01635</name>
</gene>
<evidence type="ECO:0000256" key="8">
    <source>
        <dbReference type="ARBA" id="ARBA00048679"/>
    </source>
</evidence>
<keyword evidence="5 11" id="KW-0418">Kinase</keyword>
<evidence type="ECO:0000256" key="1">
    <source>
        <dbReference type="ARBA" id="ARBA00012513"/>
    </source>
</evidence>
<dbReference type="InterPro" id="IPR000719">
    <property type="entry name" value="Prot_kinase_dom"/>
</dbReference>
<evidence type="ECO:0000256" key="4">
    <source>
        <dbReference type="ARBA" id="ARBA00022741"/>
    </source>
</evidence>
<dbReference type="Gene3D" id="1.10.510.10">
    <property type="entry name" value="Transferase(Phosphotransferase) domain 1"/>
    <property type="match status" value="1"/>
</dbReference>
<dbReference type="InterPro" id="IPR011009">
    <property type="entry name" value="Kinase-like_dom_sf"/>
</dbReference>
<dbReference type="EC" id="2.7.11.1" evidence="1"/>
<dbReference type="EMBL" id="JBHFNR010000015">
    <property type="protein sequence ID" value="MFB2891622.1"/>
    <property type="molecule type" value="Genomic_DNA"/>
</dbReference>
<evidence type="ECO:0000256" key="6">
    <source>
        <dbReference type="ARBA" id="ARBA00022840"/>
    </source>
</evidence>
<dbReference type="SUPFAM" id="SSF56112">
    <property type="entry name" value="Protein kinase-like (PK-like)"/>
    <property type="match status" value="1"/>
</dbReference>
<proteinExistence type="predicted"/>
<comment type="catalytic activity">
    <reaction evidence="8">
        <text>L-seryl-[protein] + ATP = O-phospho-L-seryl-[protein] + ADP + H(+)</text>
        <dbReference type="Rhea" id="RHEA:17989"/>
        <dbReference type="Rhea" id="RHEA-COMP:9863"/>
        <dbReference type="Rhea" id="RHEA-COMP:11604"/>
        <dbReference type="ChEBI" id="CHEBI:15378"/>
        <dbReference type="ChEBI" id="CHEBI:29999"/>
        <dbReference type="ChEBI" id="CHEBI:30616"/>
        <dbReference type="ChEBI" id="CHEBI:83421"/>
        <dbReference type="ChEBI" id="CHEBI:456216"/>
        <dbReference type="EC" id="2.7.11.1"/>
    </reaction>
</comment>
<dbReference type="PANTHER" id="PTHR24363:SF0">
    <property type="entry name" value="SERINE_THREONINE KINASE LIKE DOMAIN CONTAINING 1"/>
    <property type="match status" value="1"/>
</dbReference>
<dbReference type="PROSITE" id="PS50011">
    <property type="entry name" value="PROTEIN_KINASE_DOM"/>
    <property type="match status" value="1"/>
</dbReference>
<keyword evidence="9" id="KW-1133">Transmembrane helix</keyword>
<evidence type="ECO:0000256" key="2">
    <source>
        <dbReference type="ARBA" id="ARBA00022527"/>
    </source>
</evidence>
<dbReference type="InterPro" id="IPR008271">
    <property type="entry name" value="Ser/Thr_kinase_AS"/>
</dbReference>
<comment type="catalytic activity">
    <reaction evidence="7">
        <text>L-threonyl-[protein] + ATP = O-phospho-L-threonyl-[protein] + ADP + H(+)</text>
        <dbReference type="Rhea" id="RHEA:46608"/>
        <dbReference type="Rhea" id="RHEA-COMP:11060"/>
        <dbReference type="Rhea" id="RHEA-COMP:11605"/>
        <dbReference type="ChEBI" id="CHEBI:15378"/>
        <dbReference type="ChEBI" id="CHEBI:30013"/>
        <dbReference type="ChEBI" id="CHEBI:30616"/>
        <dbReference type="ChEBI" id="CHEBI:61977"/>
        <dbReference type="ChEBI" id="CHEBI:456216"/>
        <dbReference type="EC" id="2.7.11.1"/>
    </reaction>
</comment>
<keyword evidence="3" id="KW-0808">Transferase</keyword>
<dbReference type="Proteomes" id="UP001576784">
    <property type="component" value="Unassembled WGS sequence"/>
</dbReference>
<comment type="caution">
    <text evidence="11">The sequence shown here is derived from an EMBL/GenBank/DDBJ whole genome shotgun (WGS) entry which is preliminary data.</text>
</comment>
<dbReference type="Pfam" id="PF13432">
    <property type="entry name" value="TPR_16"/>
    <property type="match status" value="1"/>
</dbReference>
<organism evidence="11 12">
    <name type="scientific">Floridaenema flaviceps BLCC-F50</name>
    <dbReference type="NCBI Taxonomy" id="3153642"/>
    <lineage>
        <taxon>Bacteria</taxon>
        <taxon>Bacillati</taxon>
        <taxon>Cyanobacteriota</taxon>
        <taxon>Cyanophyceae</taxon>
        <taxon>Oscillatoriophycideae</taxon>
        <taxon>Aerosakkonematales</taxon>
        <taxon>Aerosakkonemataceae</taxon>
        <taxon>Floridanema</taxon>
        <taxon>Floridanema flaviceps</taxon>
    </lineage>
</organism>
<protein>
    <recommendedName>
        <fullName evidence="1">non-specific serine/threonine protein kinase</fullName>
        <ecNumber evidence="1">2.7.11.1</ecNumber>
    </recommendedName>
</protein>
<dbReference type="Pfam" id="PF00069">
    <property type="entry name" value="Pkinase"/>
    <property type="match status" value="1"/>
</dbReference>
<evidence type="ECO:0000256" key="3">
    <source>
        <dbReference type="ARBA" id="ARBA00022679"/>
    </source>
</evidence>
<dbReference type="SMART" id="SM00220">
    <property type="entry name" value="S_TKc"/>
    <property type="match status" value="1"/>
</dbReference>
<keyword evidence="2" id="KW-0723">Serine/threonine-protein kinase</keyword>
<sequence length="510" mass="58170">MLINNRYRLIKQLRELNAAYPTDIFEAQDWGSGSDDWGSRKILKVLKYSNNPDLVRLFKQEARTLMFLRNLGIPRVEPDGYFTVTLPKGKQVHCLVMEFIEGENLVDFVETNGPISQKQALDWLQQLAKILNQIHSQNLLHRDIKPSNMILRPNGQLALIDFGTVGVGKWGVTQVGTTGYAAPEQIIGSAVLQSDFFALGRTFVYLLTGRPPMDFAEHPKTGQLIWRNSVKRLSKDLADLIDDLMASVPEKRPQNTQVILRRLLEIISPELRYLANLKRKLKLTLLVSLGIITSVFLFVQILSLVNRYFDLKLDKTLQNIGTENYTAKKLGKAELFYKLALILKPENMAAHYSIGRICEERKDFDCARKKYQIVIQSSKKKVAAAAISRLTRLQILYKDGAVSVDSILQGLKLTDDSIIKSNLYNNLGWVRWEQNRYEEAETNLRTSIKLYGDRASAHCLLAQVLEVKGEKANSLVEWESCHRLANTDIQEETTWQSTARQRLGINKEKH</sequence>
<dbReference type="InterPro" id="IPR019734">
    <property type="entry name" value="TPR_rpt"/>
</dbReference>
<keyword evidence="4" id="KW-0547">Nucleotide-binding</keyword>
<dbReference type="RefSeq" id="WP_413261406.1">
    <property type="nucleotide sequence ID" value="NZ_JBHFNR010000015.1"/>
</dbReference>
<keyword evidence="9" id="KW-0472">Membrane</keyword>
<dbReference type="SUPFAM" id="SSF48452">
    <property type="entry name" value="TPR-like"/>
    <property type="match status" value="1"/>
</dbReference>
<dbReference type="Gene3D" id="1.25.40.10">
    <property type="entry name" value="Tetratricopeptide repeat domain"/>
    <property type="match status" value="2"/>
</dbReference>
<keyword evidence="6" id="KW-0067">ATP-binding</keyword>
<evidence type="ECO:0000256" key="5">
    <source>
        <dbReference type="ARBA" id="ARBA00022777"/>
    </source>
</evidence>
<evidence type="ECO:0000313" key="12">
    <source>
        <dbReference type="Proteomes" id="UP001576784"/>
    </source>
</evidence>
<evidence type="ECO:0000313" key="11">
    <source>
        <dbReference type="EMBL" id="MFB2891622.1"/>
    </source>
</evidence>
<dbReference type="PROSITE" id="PS00108">
    <property type="entry name" value="PROTEIN_KINASE_ST"/>
    <property type="match status" value="1"/>
</dbReference>
<dbReference type="InterPro" id="IPR011990">
    <property type="entry name" value="TPR-like_helical_dom_sf"/>
</dbReference>
<feature type="domain" description="Protein kinase" evidence="10">
    <location>
        <begin position="10"/>
        <end position="264"/>
    </location>
</feature>
<name>A0ABV4XIU2_9CYAN</name>
<dbReference type="SMART" id="SM00028">
    <property type="entry name" value="TPR"/>
    <property type="match status" value="4"/>
</dbReference>
<feature type="transmembrane region" description="Helical" evidence="9">
    <location>
        <begin position="283"/>
        <end position="305"/>
    </location>
</feature>
<evidence type="ECO:0000259" key="10">
    <source>
        <dbReference type="PROSITE" id="PS50011"/>
    </source>
</evidence>
<reference evidence="11 12" key="1">
    <citation type="submission" date="2024-09" db="EMBL/GenBank/DDBJ databases">
        <title>Floridaenema gen nov. (Aerosakkonemataceae, Aerosakkonematales ord. nov., Cyanobacteria) from benthic tropical and subtropical fresh waters, with the description of four new species.</title>
        <authorList>
            <person name="Moretto J.A."/>
            <person name="Berthold D.E."/>
            <person name="Lefler F.W."/>
            <person name="Huang I.-S."/>
            <person name="Laughinghouse H. IV."/>
        </authorList>
    </citation>
    <scope>NUCLEOTIDE SEQUENCE [LARGE SCALE GENOMIC DNA]</scope>
    <source>
        <strain evidence="11 12">BLCC-F50</strain>
    </source>
</reference>
<accession>A0ABV4XIU2</accession>
<keyword evidence="12" id="KW-1185">Reference proteome</keyword>
<evidence type="ECO:0000256" key="9">
    <source>
        <dbReference type="SAM" id="Phobius"/>
    </source>
</evidence>
<evidence type="ECO:0000256" key="7">
    <source>
        <dbReference type="ARBA" id="ARBA00047899"/>
    </source>
</evidence>
<dbReference type="CDD" id="cd14014">
    <property type="entry name" value="STKc_PknB_like"/>
    <property type="match status" value="1"/>
</dbReference>